<evidence type="ECO:0000313" key="2">
    <source>
        <dbReference type="EMBL" id="KAI1608845.1"/>
    </source>
</evidence>
<evidence type="ECO:0000256" key="1">
    <source>
        <dbReference type="SAM" id="MobiDB-lite"/>
    </source>
</evidence>
<keyword evidence="3" id="KW-1185">Reference proteome</keyword>
<sequence>MYQVLRRVDAQPPPLQSLIELPTRQQSSLSCPSFSSKRAGMLAPSMKVVETVSQLIVILINAGETLLMASLSVRPASTPPCAASPFETLGELGEPANTPQMPENTAQEDDSLTTSSTNSASELSRSVTSTTAASVDTACTLPESGATALSSTRIAPDCYGETFKSWKGLSAEAKNQCIGAECCRYDYVGMKAWPAAGILDSAWNTIIFKTVLDILNDEENQRKFTGSRRRRQPILLSPMLFMLSKFGARADAIPSVVLLVAEKRKSAAKKATGFLRQHKSLRGKINLSSSRLTTLGGVLNMGPKAHYAMTCAHVFHDFGNDQDDSDEDTSSSDGEIDDAEGSVASSEKLSHQSGDEAPTMHSVFSPAQDVPLGANGLAEWWVNDPISTGRHIANAFARQPGSVFPQNLLYNTKLDWALLEITDPRLWTDNRFQTAGSQIQPRLEISTRPPPSGELIILSKLLGQLKVRSLGTKSAMNLPWAQGFVEVWAVECTSGPGLCGAWVIEPDTNILVGIVVAHSKTSPLTWLLPASAIFAEIQHRWETYGFSIHGMPHVSQFPQRTLRRAPDPDSNEQPLRHKAHEMTPSRIDALRARQRALRERLEQLTPSVLASLSKGWPTGSSLSRRPSLGHGHKQTFPSLNTANMPSASQGKDQDERLSTASTLAHTTKPQEIRAKDQDDSLSTASTLAPTTKPQEIRAKDQDHSLSTASTLASTTKCWDIRGKEQDERLSTTSTLGPIIHYSGEYSLSAISKIKPSGRTKGGK</sequence>
<dbReference type="AlphaFoldDB" id="A0AAN6I9I4"/>
<name>A0AAN6I9I4_9EURO</name>
<reference evidence="2" key="1">
    <citation type="journal article" date="2022" name="bioRxiv">
        <title>Deciphering the potential niche of two novel black yeast fungi from a biological soil crust based on their genomes, phenotypes, and melanin regulation.</title>
        <authorList>
            <consortium name="DOE Joint Genome Institute"/>
            <person name="Carr E.C."/>
            <person name="Barton Q."/>
            <person name="Grambo S."/>
            <person name="Sullivan M."/>
            <person name="Renfro C.M."/>
            <person name="Kuo A."/>
            <person name="Pangilinan J."/>
            <person name="Lipzen A."/>
            <person name="Keymanesh K."/>
            <person name="Savage E."/>
            <person name="Barry K."/>
            <person name="Grigoriev I.V."/>
            <person name="Riekhof W.R."/>
            <person name="Harris S.S."/>
        </authorList>
    </citation>
    <scope>NUCLEOTIDE SEQUENCE</scope>
    <source>
        <strain evidence="2">JF 03-4F</strain>
    </source>
</reference>
<feature type="region of interest" description="Disordered" evidence="1">
    <location>
        <begin position="558"/>
        <end position="587"/>
    </location>
</feature>
<gene>
    <name evidence="2" type="ORF">EDD36DRAFT_423174</name>
</gene>
<feature type="region of interest" description="Disordered" evidence="1">
    <location>
        <begin position="320"/>
        <end position="366"/>
    </location>
</feature>
<feature type="compositionally biased region" description="Polar residues" evidence="1">
    <location>
        <begin position="112"/>
        <end position="125"/>
    </location>
</feature>
<feature type="compositionally biased region" description="Polar residues" evidence="1">
    <location>
        <begin position="658"/>
        <end position="667"/>
    </location>
</feature>
<evidence type="ECO:0000313" key="3">
    <source>
        <dbReference type="Proteomes" id="UP001203852"/>
    </source>
</evidence>
<dbReference type="EMBL" id="MU404362">
    <property type="protein sequence ID" value="KAI1608845.1"/>
    <property type="molecule type" value="Genomic_DNA"/>
</dbReference>
<feature type="compositionally biased region" description="Acidic residues" evidence="1">
    <location>
        <begin position="320"/>
        <end position="340"/>
    </location>
</feature>
<comment type="caution">
    <text evidence="2">The sequence shown here is derived from an EMBL/GenBank/DDBJ whole genome shotgun (WGS) entry which is preliminary data.</text>
</comment>
<feature type="compositionally biased region" description="Low complexity" evidence="1">
    <location>
        <begin position="680"/>
        <end position="691"/>
    </location>
</feature>
<feature type="compositionally biased region" description="Polar residues" evidence="1">
    <location>
        <begin position="635"/>
        <end position="650"/>
    </location>
</feature>
<dbReference type="Proteomes" id="UP001203852">
    <property type="component" value="Unassembled WGS sequence"/>
</dbReference>
<feature type="compositionally biased region" description="Basic and acidic residues" evidence="1">
    <location>
        <begin position="694"/>
        <end position="703"/>
    </location>
</feature>
<organism evidence="2 3">
    <name type="scientific">Exophiala viscosa</name>
    <dbReference type="NCBI Taxonomy" id="2486360"/>
    <lineage>
        <taxon>Eukaryota</taxon>
        <taxon>Fungi</taxon>
        <taxon>Dikarya</taxon>
        <taxon>Ascomycota</taxon>
        <taxon>Pezizomycotina</taxon>
        <taxon>Eurotiomycetes</taxon>
        <taxon>Chaetothyriomycetidae</taxon>
        <taxon>Chaetothyriales</taxon>
        <taxon>Herpotrichiellaceae</taxon>
        <taxon>Exophiala</taxon>
    </lineage>
</organism>
<accession>A0AAN6I9I4</accession>
<proteinExistence type="predicted"/>
<feature type="region of interest" description="Disordered" evidence="1">
    <location>
        <begin position="612"/>
        <end position="708"/>
    </location>
</feature>
<protein>
    <submittedName>
        <fullName evidence="2">Uncharacterized protein</fullName>
    </submittedName>
</protein>
<feature type="region of interest" description="Disordered" evidence="1">
    <location>
        <begin position="82"/>
        <end position="128"/>
    </location>
</feature>
<feature type="compositionally biased region" description="Basic and acidic residues" evidence="1">
    <location>
        <begin position="668"/>
        <end position="678"/>
    </location>
</feature>